<dbReference type="PANTHER" id="PTHR21621">
    <property type="entry name" value="RIBOSOMAL PROTEIN S6 MODIFICATION PROTEIN"/>
    <property type="match status" value="1"/>
</dbReference>
<dbReference type="PROSITE" id="PS50975">
    <property type="entry name" value="ATP_GRASP"/>
    <property type="match status" value="1"/>
</dbReference>
<evidence type="ECO:0000259" key="5">
    <source>
        <dbReference type="PROSITE" id="PS50975"/>
    </source>
</evidence>
<keyword evidence="2 4" id="KW-0547">Nucleotide-binding</keyword>
<dbReference type="NCBIfam" id="TIGR00768">
    <property type="entry name" value="rimK_fam"/>
    <property type="match status" value="1"/>
</dbReference>
<dbReference type="GO" id="GO:0046872">
    <property type="term" value="F:metal ion binding"/>
    <property type="evidence" value="ECO:0007669"/>
    <property type="project" value="UniProtKB-KW"/>
</dbReference>
<dbReference type="Gene3D" id="3.40.50.20">
    <property type="match status" value="1"/>
</dbReference>
<dbReference type="Proteomes" id="UP000610960">
    <property type="component" value="Unassembled WGS sequence"/>
</dbReference>
<feature type="domain" description="ATP-grasp" evidence="5">
    <location>
        <begin position="99"/>
        <end position="284"/>
    </location>
</feature>
<comment type="caution">
    <text evidence="6">The sequence shown here is derived from an EMBL/GenBank/DDBJ whole genome shotgun (WGS) entry which is preliminary data.</text>
</comment>
<dbReference type="GO" id="GO:0005737">
    <property type="term" value="C:cytoplasm"/>
    <property type="evidence" value="ECO:0007669"/>
    <property type="project" value="TreeGrafter"/>
</dbReference>
<dbReference type="AlphaFoldDB" id="A0A830GVX9"/>
<dbReference type="SUPFAM" id="SSF56059">
    <property type="entry name" value="Glutathione synthetase ATP-binding domain-like"/>
    <property type="match status" value="1"/>
</dbReference>
<dbReference type="InterPro" id="IPR011761">
    <property type="entry name" value="ATP-grasp"/>
</dbReference>
<dbReference type="InterPro" id="IPR013651">
    <property type="entry name" value="ATP-grasp_RimK-type"/>
</dbReference>
<gene>
    <name evidence="6" type="ORF">GCM10007981_19220</name>
</gene>
<evidence type="ECO:0000256" key="1">
    <source>
        <dbReference type="ARBA" id="ARBA00022723"/>
    </source>
</evidence>
<dbReference type="InterPro" id="IPR004666">
    <property type="entry name" value="Rp_bS6_RimK/Lys_biosynth_LsyX"/>
</dbReference>
<protein>
    <submittedName>
        <fullName evidence="6">RimK family alpha-L-glutamate ligase</fullName>
    </submittedName>
</protein>
<keyword evidence="3 4" id="KW-0067">ATP-binding</keyword>
<dbReference type="RefSeq" id="WP_229657768.1">
    <property type="nucleotide sequence ID" value="NZ_BMNL01000004.1"/>
</dbReference>
<evidence type="ECO:0000313" key="6">
    <source>
        <dbReference type="EMBL" id="GGP22581.1"/>
    </source>
</evidence>
<proteinExistence type="predicted"/>
<organism evidence="6 7">
    <name type="scientific">Thermocladium modestius</name>
    <dbReference type="NCBI Taxonomy" id="62609"/>
    <lineage>
        <taxon>Archaea</taxon>
        <taxon>Thermoproteota</taxon>
        <taxon>Thermoprotei</taxon>
        <taxon>Thermoproteales</taxon>
        <taxon>Thermoproteaceae</taxon>
        <taxon>Thermocladium</taxon>
    </lineage>
</organism>
<accession>A0A830GVX9</accession>
<dbReference type="Pfam" id="PF08443">
    <property type="entry name" value="RimK"/>
    <property type="match status" value="1"/>
</dbReference>
<evidence type="ECO:0000256" key="4">
    <source>
        <dbReference type="PROSITE-ProRule" id="PRU00409"/>
    </source>
</evidence>
<keyword evidence="7" id="KW-1185">Reference proteome</keyword>
<evidence type="ECO:0000256" key="3">
    <source>
        <dbReference type="ARBA" id="ARBA00022840"/>
    </source>
</evidence>
<dbReference type="Gene3D" id="3.30.470.20">
    <property type="entry name" value="ATP-grasp fold, B domain"/>
    <property type="match status" value="1"/>
</dbReference>
<reference evidence="6" key="1">
    <citation type="journal article" date="2014" name="Int. J. Syst. Evol. Microbiol.">
        <title>Complete genome sequence of Corynebacterium casei LMG S-19264T (=DSM 44701T), isolated from a smear-ripened cheese.</title>
        <authorList>
            <consortium name="US DOE Joint Genome Institute (JGI-PGF)"/>
            <person name="Walter F."/>
            <person name="Albersmeier A."/>
            <person name="Kalinowski J."/>
            <person name="Ruckert C."/>
        </authorList>
    </citation>
    <scope>NUCLEOTIDE SEQUENCE</scope>
    <source>
        <strain evidence="6">JCM 10088</strain>
    </source>
</reference>
<keyword evidence="1" id="KW-0479">Metal-binding</keyword>
<dbReference type="GO" id="GO:0005524">
    <property type="term" value="F:ATP binding"/>
    <property type="evidence" value="ECO:0007669"/>
    <property type="project" value="UniProtKB-UniRule"/>
</dbReference>
<reference evidence="6" key="2">
    <citation type="submission" date="2020-09" db="EMBL/GenBank/DDBJ databases">
        <authorList>
            <person name="Sun Q."/>
            <person name="Ohkuma M."/>
        </authorList>
    </citation>
    <scope>NUCLEOTIDE SEQUENCE</scope>
    <source>
        <strain evidence="6">JCM 10088</strain>
    </source>
</reference>
<keyword evidence="6" id="KW-0436">Ligase</keyword>
<dbReference type="EMBL" id="BMNL01000004">
    <property type="protein sequence ID" value="GGP22581.1"/>
    <property type="molecule type" value="Genomic_DNA"/>
</dbReference>
<dbReference type="GO" id="GO:0016879">
    <property type="term" value="F:ligase activity, forming carbon-nitrogen bonds"/>
    <property type="evidence" value="ECO:0007669"/>
    <property type="project" value="TreeGrafter"/>
</dbReference>
<evidence type="ECO:0000256" key="2">
    <source>
        <dbReference type="ARBA" id="ARBA00022741"/>
    </source>
</evidence>
<dbReference type="InterPro" id="IPR013815">
    <property type="entry name" value="ATP_grasp_subdomain_1"/>
</dbReference>
<dbReference type="Gene3D" id="3.30.1490.20">
    <property type="entry name" value="ATP-grasp fold, A domain"/>
    <property type="match status" value="1"/>
</dbReference>
<name>A0A830GVX9_9CREN</name>
<evidence type="ECO:0000313" key="7">
    <source>
        <dbReference type="Proteomes" id="UP000610960"/>
    </source>
</evidence>
<dbReference type="PANTHER" id="PTHR21621:SF0">
    <property type="entry name" value="BETA-CITRYLGLUTAMATE SYNTHASE B-RELATED"/>
    <property type="match status" value="1"/>
</dbReference>
<sequence>MPDLPSRDLVRFSRWGGLEAKYIPLSRFAVAISNDGLSISIRGKQVNLDGVFLRSLGLFIDVEQFFYRTSLLRSMQEMGVEIINSVDGLLRTRNKMETLLMLSKGGVNVPKTLVTEDLLNAYATMKQWGDAVLKPIQGSRGFGSVRVTDADVAFQVMKTLLTFRRPLYLQEYIDKPNRDIRVMVIDGQVFGCMYRLSTNGNWKTNIAQGATGMACKSVDPELAEISIKAVEVLGLTYGGVDVGESKSGYIVFEVNGSPDWQELTAVTNKNPAEDLIKVMLKRLSR</sequence>